<dbReference type="Proteomes" id="UP000014155">
    <property type="component" value="Unassembled WGS sequence"/>
</dbReference>
<dbReference type="AlphaFoldDB" id="S0FNM8"/>
<dbReference type="EMBL" id="AORV01000031">
    <property type="protein sequence ID" value="EMS71966.1"/>
    <property type="molecule type" value="Genomic_DNA"/>
</dbReference>
<gene>
    <name evidence="1" type="ORF">CTER_2055</name>
</gene>
<evidence type="ECO:0000313" key="2">
    <source>
        <dbReference type="Proteomes" id="UP000014155"/>
    </source>
</evidence>
<dbReference type="RefSeq" id="WP_004625475.1">
    <property type="nucleotide sequence ID" value="NZ_AORV01000031.1"/>
</dbReference>
<proteinExistence type="predicted"/>
<protein>
    <recommendedName>
        <fullName evidence="3">DUF4178 domain-containing protein</fullName>
    </recommendedName>
</protein>
<dbReference type="PATRIC" id="fig|1195236.3.peg.2360"/>
<name>S0FNM8_RUMCE</name>
<dbReference type="eggNOG" id="ENOG50308EC">
    <property type="taxonomic scope" value="Bacteria"/>
</dbReference>
<dbReference type="STRING" id="1195236.CTER_2055"/>
<keyword evidence="2" id="KW-1185">Reference proteome</keyword>
<accession>S0FNM8</accession>
<evidence type="ECO:0000313" key="1">
    <source>
        <dbReference type="EMBL" id="EMS71966.1"/>
    </source>
</evidence>
<comment type="caution">
    <text evidence="1">The sequence shown here is derived from an EMBL/GenBank/DDBJ whole genome shotgun (WGS) entry which is preliminary data.</text>
</comment>
<sequence>MFDFMNRNEASEILNPLNINKNSMIEFNLKELELEGFFTFEKIIQMDVGQHPYTRYLLFSKVDETEYVFEVYGSQEEEAAPETYVYFLDDTVPFSEEFLNVAGQKYITTPDGTEYERCIMPECDYRIDGTRGTIRVLDLNTGKITKKVEVEVWDYQRETDGVTEYLNIEMMKDDGMFRIFIGQRFEGALYKVYQGLDKD</sequence>
<reference evidence="1 2" key="1">
    <citation type="journal article" date="2013" name="Genome Announc.">
        <title>Draft Genome Sequence of the Cellulolytic, Mesophilic, Anaerobic Bacterium Clostridium termitidis Strain CT1112 (DSM 5398).</title>
        <authorList>
            <person name="Lal S."/>
            <person name="Ramachandran U."/>
            <person name="Zhang X."/>
            <person name="Munir R."/>
            <person name="Sparling R."/>
            <person name="Levin D.B."/>
        </authorList>
    </citation>
    <scope>NUCLEOTIDE SEQUENCE [LARGE SCALE GENOMIC DNA]</scope>
    <source>
        <strain evidence="1 2">CT1112</strain>
    </source>
</reference>
<organism evidence="1 2">
    <name type="scientific">Ruminiclostridium cellobioparum subsp. termitidis CT1112</name>
    <dbReference type="NCBI Taxonomy" id="1195236"/>
    <lineage>
        <taxon>Bacteria</taxon>
        <taxon>Bacillati</taxon>
        <taxon>Bacillota</taxon>
        <taxon>Clostridia</taxon>
        <taxon>Eubacteriales</taxon>
        <taxon>Oscillospiraceae</taxon>
        <taxon>Ruminiclostridium</taxon>
    </lineage>
</organism>
<evidence type="ECO:0008006" key="3">
    <source>
        <dbReference type="Google" id="ProtNLM"/>
    </source>
</evidence>